<protein>
    <submittedName>
        <fullName evidence="1">Uncharacterized protein</fullName>
    </submittedName>
</protein>
<dbReference type="EMBL" id="CP002401">
    <property type="protein sequence ID" value="AEP35608.1"/>
    <property type="molecule type" value="Genomic_DNA"/>
</dbReference>
<evidence type="ECO:0000313" key="1">
    <source>
        <dbReference type="EMBL" id="AEP35608.1"/>
    </source>
</evidence>
<dbReference type="KEGG" id="cra:CTO_1004"/>
<evidence type="ECO:0000313" key="2">
    <source>
        <dbReference type="Proteomes" id="UP000009287"/>
    </source>
</evidence>
<dbReference type="Proteomes" id="UP000009287">
    <property type="component" value="Chromosome"/>
</dbReference>
<gene>
    <name evidence="1" type="ordered locus">CTO_1004</name>
</gene>
<dbReference type="AlphaFoldDB" id="G4NNR3"/>
<organism evidence="1 2">
    <name type="scientific">Chlamydia trachomatis serovar A (strain A2497)</name>
    <dbReference type="NCBI Taxonomy" id="580047"/>
    <lineage>
        <taxon>Bacteria</taxon>
        <taxon>Pseudomonadati</taxon>
        <taxon>Chlamydiota</taxon>
        <taxon>Chlamydiia</taxon>
        <taxon>Chlamydiales</taxon>
        <taxon>Chlamydiaceae</taxon>
        <taxon>Chlamydia/Chlamydophila group</taxon>
        <taxon>Chlamydia</taxon>
    </lineage>
</organism>
<sequence>MNKKKISIRDDREAQKGLSIKRALLSSVTKRGY</sequence>
<accession>G4NNR3</accession>
<name>G4NNR3_CHLT4</name>
<reference evidence="1 2" key="1">
    <citation type="journal article" date="2011" name="J. Exp. Med.">
        <title>A live-attenuated chlamydial vaccine protects against trachoma in nonhuman primates.</title>
        <authorList>
            <person name="Kari L."/>
            <person name="Whitmire W.M."/>
            <person name="Olivares-Zavaleta N."/>
            <person name="Goheen M.M."/>
            <person name="Taylor L.D."/>
            <person name="Carlson J.H."/>
            <person name="Sturdevant G.L."/>
            <person name="Lu C."/>
            <person name="Bakios L.E."/>
            <person name="Randall L.B."/>
            <person name="Parnell M.J."/>
            <person name="Zhong G."/>
            <person name="Caldwell H.D."/>
        </authorList>
    </citation>
    <scope>NUCLEOTIDE SEQUENCE [LARGE SCALE GENOMIC DNA]</scope>
    <source>
        <strain evidence="1 2">A2497</strain>
    </source>
</reference>
<proteinExistence type="predicted"/>